<evidence type="ECO:0000313" key="2">
    <source>
        <dbReference type="Proteomes" id="UP000016932"/>
    </source>
</evidence>
<proteinExistence type="predicted"/>
<evidence type="ECO:0000313" key="1">
    <source>
        <dbReference type="EMBL" id="EME86524.1"/>
    </source>
</evidence>
<name>M3A5X5_PSEFD</name>
<dbReference type="KEGG" id="pfj:MYCFIDRAFT_172260"/>
<protein>
    <submittedName>
        <fullName evidence="1">Uncharacterized protein</fullName>
    </submittedName>
</protein>
<keyword evidence="2" id="KW-1185">Reference proteome</keyword>
<dbReference type="Proteomes" id="UP000016932">
    <property type="component" value="Unassembled WGS sequence"/>
</dbReference>
<dbReference type="EMBL" id="KB446556">
    <property type="protein sequence ID" value="EME86524.1"/>
    <property type="molecule type" value="Genomic_DNA"/>
</dbReference>
<reference evidence="1 2" key="1">
    <citation type="journal article" date="2012" name="PLoS Pathog.">
        <title>Diverse lifestyles and strategies of plant pathogenesis encoded in the genomes of eighteen Dothideomycetes fungi.</title>
        <authorList>
            <person name="Ohm R.A."/>
            <person name="Feau N."/>
            <person name="Henrissat B."/>
            <person name="Schoch C.L."/>
            <person name="Horwitz B.A."/>
            <person name="Barry K.W."/>
            <person name="Condon B.J."/>
            <person name="Copeland A.C."/>
            <person name="Dhillon B."/>
            <person name="Glaser F."/>
            <person name="Hesse C.N."/>
            <person name="Kosti I."/>
            <person name="LaButti K."/>
            <person name="Lindquist E.A."/>
            <person name="Lucas S."/>
            <person name="Salamov A.A."/>
            <person name="Bradshaw R.E."/>
            <person name="Ciuffetti L."/>
            <person name="Hamelin R.C."/>
            <person name="Kema G.H.J."/>
            <person name="Lawrence C."/>
            <person name="Scott J.A."/>
            <person name="Spatafora J.W."/>
            <person name="Turgeon B.G."/>
            <person name="de Wit P.J.G.M."/>
            <person name="Zhong S."/>
            <person name="Goodwin S.B."/>
            <person name="Grigoriev I.V."/>
        </authorList>
    </citation>
    <scope>NUCLEOTIDE SEQUENCE [LARGE SCALE GENOMIC DNA]</scope>
    <source>
        <strain evidence="1 2">CIRAD86</strain>
    </source>
</reference>
<accession>M3A5X5</accession>
<dbReference type="AlphaFoldDB" id="M3A5X5"/>
<dbReference type="RefSeq" id="XP_007923767.1">
    <property type="nucleotide sequence ID" value="XM_007925576.1"/>
</dbReference>
<dbReference type="GeneID" id="19332772"/>
<dbReference type="HOGENOM" id="CLU_1627806_0_0_1"/>
<organism evidence="1 2">
    <name type="scientific">Pseudocercospora fijiensis (strain CIRAD86)</name>
    <name type="common">Black leaf streak disease fungus</name>
    <name type="synonym">Mycosphaerella fijiensis</name>
    <dbReference type="NCBI Taxonomy" id="383855"/>
    <lineage>
        <taxon>Eukaryota</taxon>
        <taxon>Fungi</taxon>
        <taxon>Dikarya</taxon>
        <taxon>Ascomycota</taxon>
        <taxon>Pezizomycotina</taxon>
        <taxon>Dothideomycetes</taxon>
        <taxon>Dothideomycetidae</taxon>
        <taxon>Mycosphaerellales</taxon>
        <taxon>Mycosphaerellaceae</taxon>
        <taxon>Pseudocercospora</taxon>
    </lineage>
</organism>
<gene>
    <name evidence="1" type="ORF">MYCFIDRAFT_172260</name>
</gene>
<sequence length="163" mass="18617">MDMETCRPRFVASGTTSAEHSWQSNHISFRAAVPFYHLHNSLSLSQPRRCRNAFMLCSATAPLILDEPKQGLPRHSLCGFNTPPFATASSFNSTIRLSVDDIYRKNPLGRHSVKDLFIQLQHLVVPNEEARRDEDRSAVQKRLLFLAAVTLRSHALSFHYWRV</sequence>
<dbReference type="VEuPathDB" id="FungiDB:MYCFIDRAFT_172260"/>